<dbReference type="EMBL" id="CP111021">
    <property type="protein sequence ID" value="WAR16625.1"/>
    <property type="molecule type" value="Genomic_DNA"/>
</dbReference>
<keyword evidence="2" id="KW-1185">Reference proteome</keyword>
<gene>
    <name evidence="1" type="ORF">MAR_031219</name>
</gene>
<evidence type="ECO:0000313" key="2">
    <source>
        <dbReference type="Proteomes" id="UP001164746"/>
    </source>
</evidence>
<sequence length="221" mass="25217">MRQIFLHGILKKSSFGNVSFVFVGDEAIWEKEHELSQILGLIRPVKRTMKLHAVAGNRMSSVLVNETSCYCAHCLSGERCSTCREEPIRKRNPVAVETALIDNHTEPEQHVATVAVEHVLVENQTEPNNIVDDYVDVVYETGWYVGKVVDIDKEDDEIEISFMVRKNELYQWPRRTDKTWIGKGDVLNVIQPPIGTGKTKTMFKLADSDHDKCTQLYANRI</sequence>
<proteinExistence type="predicted"/>
<accession>A0ABY7F3A9</accession>
<evidence type="ECO:0000313" key="1">
    <source>
        <dbReference type="EMBL" id="WAR16625.1"/>
    </source>
</evidence>
<name>A0ABY7F3A9_MYAAR</name>
<dbReference type="Proteomes" id="UP001164746">
    <property type="component" value="Chromosome 10"/>
</dbReference>
<protein>
    <submittedName>
        <fullName evidence="1">Uncharacterized protein</fullName>
    </submittedName>
</protein>
<organism evidence="1 2">
    <name type="scientific">Mya arenaria</name>
    <name type="common">Soft-shell clam</name>
    <dbReference type="NCBI Taxonomy" id="6604"/>
    <lineage>
        <taxon>Eukaryota</taxon>
        <taxon>Metazoa</taxon>
        <taxon>Spiralia</taxon>
        <taxon>Lophotrochozoa</taxon>
        <taxon>Mollusca</taxon>
        <taxon>Bivalvia</taxon>
        <taxon>Autobranchia</taxon>
        <taxon>Heteroconchia</taxon>
        <taxon>Euheterodonta</taxon>
        <taxon>Imparidentia</taxon>
        <taxon>Neoheterodontei</taxon>
        <taxon>Myida</taxon>
        <taxon>Myoidea</taxon>
        <taxon>Myidae</taxon>
        <taxon>Mya</taxon>
    </lineage>
</organism>
<reference evidence="1" key="1">
    <citation type="submission" date="2022-11" db="EMBL/GenBank/DDBJ databases">
        <title>Centuries of genome instability and evolution in soft-shell clam transmissible cancer (bioRxiv).</title>
        <authorList>
            <person name="Hart S.F.M."/>
            <person name="Yonemitsu M.A."/>
            <person name="Giersch R.M."/>
            <person name="Beal B.F."/>
            <person name="Arriagada G."/>
            <person name="Davis B.W."/>
            <person name="Ostrander E.A."/>
            <person name="Goff S.P."/>
            <person name="Metzger M.J."/>
        </authorList>
    </citation>
    <scope>NUCLEOTIDE SEQUENCE</scope>
    <source>
        <strain evidence="1">MELC-2E11</strain>
        <tissue evidence="1">Siphon/mantle</tissue>
    </source>
</reference>